<sequence>MIVLAPYTLEDYTNASQYCSSYTTEDPSSHLGITLGAAPLSGDLELPQWVSRALGQETNQFPGISIVLVAVNEASHHGPVLLPRSLHEAALCVRCVSLGCPSRRLYGIGSQTYLVDVAIAFVESQEAILALAVLPAIENASKVIFPPARWFVPSLLKSSILPKHTKRKYFGLSGGSYDEIRGGARNDVLCREESGERHKTYFGRVAVDQLPSRRRKQSVYLTI</sequence>
<proteinExistence type="predicted"/>
<dbReference type="EMBL" id="KV441549">
    <property type="protein sequence ID" value="OAG09326.1"/>
    <property type="molecule type" value="Genomic_DNA"/>
</dbReference>
<reference evidence="1 2" key="1">
    <citation type="submission" date="2016-05" db="EMBL/GenBank/DDBJ databases">
        <title>Comparative analysis of secretome profiles of manganese(II)-oxidizing ascomycete fungi.</title>
        <authorList>
            <consortium name="DOE Joint Genome Institute"/>
            <person name="Zeiner C.A."/>
            <person name="Purvine S.O."/>
            <person name="Zink E.M."/>
            <person name="Wu S."/>
            <person name="Pasa-Tolic L."/>
            <person name="Chaput D.L."/>
            <person name="Haridas S."/>
            <person name="Grigoriev I.V."/>
            <person name="Santelli C.M."/>
            <person name="Hansel C.M."/>
        </authorList>
    </citation>
    <scope>NUCLEOTIDE SEQUENCE [LARGE SCALE GENOMIC DNA]</scope>
    <source>
        <strain evidence="1 2">AP3s5-JAC2a</strain>
    </source>
</reference>
<protein>
    <submittedName>
        <fullName evidence="1">Uncharacterized protein</fullName>
    </submittedName>
</protein>
<name>A0A177CPU1_9PLEO</name>
<evidence type="ECO:0000313" key="2">
    <source>
        <dbReference type="Proteomes" id="UP000077069"/>
    </source>
</evidence>
<dbReference type="Proteomes" id="UP000077069">
    <property type="component" value="Unassembled WGS sequence"/>
</dbReference>
<keyword evidence="2" id="KW-1185">Reference proteome</keyword>
<organism evidence="1 2">
    <name type="scientific">Paraphaeosphaeria sporulosa</name>
    <dbReference type="NCBI Taxonomy" id="1460663"/>
    <lineage>
        <taxon>Eukaryota</taxon>
        <taxon>Fungi</taxon>
        <taxon>Dikarya</taxon>
        <taxon>Ascomycota</taxon>
        <taxon>Pezizomycotina</taxon>
        <taxon>Dothideomycetes</taxon>
        <taxon>Pleosporomycetidae</taxon>
        <taxon>Pleosporales</taxon>
        <taxon>Massarineae</taxon>
        <taxon>Didymosphaeriaceae</taxon>
        <taxon>Paraphaeosphaeria</taxon>
    </lineage>
</organism>
<dbReference type="GeneID" id="28763426"/>
<accession>A0A177CPU1</accession>
<dbReference type="AlphaFoldDB" id="A0A177CPU1"/>
<evidence type="ECO:0000313" key="1">
    <source>
        <dbReference type="EMBL" id="OAG09326.1"/>
    </source>
</evidence>
<dbReference type="InParanoid" id="A0A177CPU1"/>
<dbReference type="RefSeq" id="XP_018039691.1">
    <property type="nucleotide sequence ID" value="XM_018179940.1"/>
</dbReference>
<gene>
    <name evidence="1" type="ORF">CC84DRAFT_1171921</name>
</gene>